<dbReference type="PANTHER" id="PTHR48102">
    <property type="entry name" value="ATP-DEPENDENT CLP PROTEASE ATP-BINDING SUBUNIT CLPX-LIKE, MITOCHONDRIAL-RELATED"/>
    <property type="match status" value="1"/>
</dbReference>
<dbReference type="GO" id="GO:0005524">
    <property type="term" value="F:ATP binding"/>
    <property type="evidence" value="ECO:0007669"/>
    <property type="project" value="UniProtKB-KW"/>
</dbReference>
<reference evidence="6" key="1">
    <citation type="submission" date="2021-01" db="EMBL/GenBank/DDBJ databases">
        <authorList>
            <person name="Corre E."/>
            <person name="Pelletier E."/>
            <person name="Niang G."/>
            <person name="Scheremetjew M."/>
            <person name="Finn R."/>
            <person name="Kale V."/>
            <person name="Holt S."/>
            <person name="Cochrane G."/>
            <person name="Meng A."/>
            <person name="Brown T."/>
            <person name="Cohen L."/>
        </authorList>
    </citation>
    <scope>NUCLEOTIDE SEQUENCE</scope>
    <source>
        <strain evidence="6">CCMP1413</strain>
    </source>
</reference>
<dbReference type="InterPro" id="IPR027417">
    <property type="entry name" value="P-loop_NTPase"/>
</dbReference>
<keyword evidence="1" id="KW-0547">Nucleotide-binding</keyword>
<dbReference type="SUPFAM" id="SSF52540">
    <property type="entry name" value="P-loop containing nucleoside triphosphate hydrolases"/>
    <property type="match status" value="1"/>
</dbReference>
<dbReference type="InterPro" id="IPR050052">
    <property type="entry name" value="ATP-dep_Clp_protease_ClpX"/>
</dbReference>
<feature type="region of interest" description="Disordered" evidence="3">
    <location>
        <begin position="1"/>
        <end position="58"/>
    </location>
</feature>
<gene>
    <name evidence="6" type="ORF">PCOL08062_LOCUS122</name>
</gene>
<dbReference type="Gene3D" id="1.10.8.60">
    <property type="match status" value="1"/>
</dbReference>
<evidence type="ECO:0000256" key="3">
    <source>
        <dbReference type="SAM" id="MobiDB-lite"/>
    </source>
</evidence>
<evidence type="ECO:0000259" key="4">
    <source>
        <dbReference type="SMART" id="SM00382"/>
    </source>
</evidence>
<evidence type="ECO:0008006" key="7">
    <source>
        <dbReference type="Google" id="ProtNLM"/>
    </source>
</evidence>
<dbReference type="Pfam" id="PF07724">
    <property type="entry name" value="AAA_2"/>
    <property type="match status" value="1"/>
</dbReference>
<evidence type="ECO:0000256" key="2">
    <source>
        <dbReference type="ARBA" id="ARBA00022840"/>
    </source>
</evidence>
<organism evidence="6">
    <name type="scientific">Prasinoderma coloniale</name>
    <dbReference type="NCBI Taxonomy" id="156133"/>
    <lineage>
        <taxon>Eukaryota</taxon>
        <taxon>Viridiplantae</taxon>
        <taxon>Prasinodermophyta</taxon>
        <taxon>Prasinodermophyceae</taxon>
        <taxon>Prasinodermales</taxon>
        <taxon>Prasinodermaceae</taxon>
        <taxon>Prasinoderma</taxon>
    </lineage>
</organism>
<dbReference type="GO" id="GO:0016887">
    <property type="term" value="F:ATP hydrolysis activity"/>
    <property type="evidence" value="ECO:0007669"/>
    <property type="project" value="InterPro"/>
</dbReference>
<dbReference type="InterPro" id="IPR003593">
    <property type="entry name" value="AAA+_ATPase"/>
</dbReference>
<dbReference type="InterPro" id="IPR019489">
    <property type="entry name" value="Clp_ATPase_C"/>
</dbReference>
<dbReference type="Gene3D" id="3.40.50.300">
    <property type="entry name" value="P-loop containing nucleotide triphosphate hydrolases"/>
    <property type="match status" value="1"/>
</dbReference>
<feature type="compositionally biased region" description="Low complexity" evidence="3">
    <location>
        <begin position="543"/>
        <end position="554"/>
    </location>
</feature>
<evidence type="ECO:0000259" key="5">
    <source>
        <dbReference type="SMART" id="SM01086"/>
    </source>
</evidence>
<evidence type="ECO:0000256" key="1">
    <source>
        <dbReference type="ARBA" id="ARBA00022741"/>
    </source>
</evidence>
<dbReference type="Pfam" id="PF10431">
    <property type="entry name" value="ClpB_D2-small"/>
    <property type="match status" value="1"/>
</dbReference>
<feature type="domain" description="Clp ATPase C-terminal" evidence="5">
    <location>
        <begin position="425"/>
        <end position="515"/>
    </location>
</feature>
<dbReference type="SMART" id="SM00382">
    <property type="entry name" value="AAA"/>
    <property type="match status" value="1"/>
</dbReference>
<feature type="domain" description="AAA+ ATPase" evidence="4">
    <location>
        <begin position="217"/>
        <end position="441"/>
    </location>
</feature>
<accession>A0A7R9T7I6</accession>
<proteinExistence type="predicted"/>
<dbReference type="GO" id="GO:0051603">
    <property type="term" value="P:proteolysis involved in protein catabolic process"/>
    <property type="evidence" value="ECO:0007669"/>
    <property type="project" value="TreeGrafter"/>
</dbReference>
<dbReference type="PANTHER" id="PTHR48102:SF7">
    <property type="entry name" value="ATP-DEPENDENT CLP PROTEASE ATP-BINDING SUBUNIT CLPX-LIKE, MITOCHONDRIAL"/>
    <property type="match status" value="1"/>
</dbReference>
<dbReference type="SMART" id="SM01086">
    <property type="entry name" value="ClpB_D2-small"/>
    <property type="match status" value="1"/>
</dbReference>
<dbReference type="AlphaFoldDB" id="A0A7R9T7I6"/>
<dbReference type="EMBL" id="HBDZ01000144">
    <property type="protein sequence ID" value="CAD8227583.1"/>
    <property type="molecule type" value="Transcribed_RNA"/>
</dbReference>
<dbReference type="InterPro" id="IPR003959">
    <property type="entry name" value="ATPase_AAA_core"/>
</dbReference>
<evidence type="ECO:0000313" key="6">
    <source>
        <dbReference type="EMBL" id="CAD8227583.1"/>
    </source>
</evidence>
<feature type="compositionally biased region" description="Gly residues" evidence="3">
    <location>
        <begin position="11"/>
        <end position="20"/>
    </location>
</feature>
<sequence length="583" mass="61084">MVTVPRRGEGPSPGGGGGSVRAGVLAESPPQVRADEGGGGGKKKYSISSATVSGGGQPRALSSVAALKEEIDGVVIGQDDAKTRLCIQVYKHYKRLQSREAAEQAKAGASPDGYQHDIKPMGGVPPFDVLPGKENPHAPTTKYHETSWEVPPKGMAIGGKNYKAWDAALGEGAAAGAQAGAHGAGAALAAAFGAGEADDDLNRHEDHDEDLADVVLEKANILICGPTGSGKTHLIRALGKIVDVPVVTQDATGLTAAGYVGEDVDNCLLRLLDAADGDVKKAERGIVYIDEIDKLARYADNQRDVGGEGVQQALLKMVEGDLVTVNKDKNSRDRRSEATIDTSSILFIVGGAFVGLDKLVARRTKKASAGIGAPLVARRKADTVEGMLEQGKRAAMDVTPADLTQFGLIPEFVGRFPVVAALQPLAVEDLARILVEPRQALVKQYRKEFRECETRFAVTPGACRAVAERAFRDNVGARGLRTIMEGLLHHAQAQLPVPKGVDGVLLDAAAVREYYDADPLERGGLGAKLIWGDAGELERRVAEAVAAEESNAAGDEADGDADGRSSDAAADGIDQPKKLRATA</sequence>
<keyword evidence="2" id="KW-0067">ATP-binding</keyword>
<protein>
    <recommendedName>
        <fullName evidence="7">AAA+ ATPase domain-containing protein</fullName>
    </recommendedName>
</protein>
<feature type="region of interest" description="Disordered" evidence="3">
    <location>
        <begin position="542"/>
        <end position="583"/>
    </location>
</feature>
<name>A0A7R9T7I6_9VIRI</name>